<dbReference type="AlphaFoldDB" id="A0AA40I9B5"/>
<dbReference type="InterPro" id="IPR050863">
    <property type="entry name" value="CenT-Element_Derived"/>
</dbReference>
<proteinExistence type="predicted"/>
<dbReference type="InterPro" id="IPR004875">
    <property type="entry name" value="DDE_SF_endonuclease_dom"/>
</dbReference>
<reference evidence="3" key="1">
    <citation type="submission" date="2023-06" db="EMBL/GenBank/DDBJ databases">
        <title>Reference genome for the Northern bat (Eptesicus nilssonii), a most northern bat species.</title>
        <authorList>
            <person name="Laine V.N."/>
            <person name="Pulliainen A.T."/>
            <person name="Lilley T.M."/>
        </authorList>
    </citation>
    <scope>NUCLEOTIDE SEQUENCE</scope>
    <source>
        <strain evidence="3">BLF_Eptnil</strain>
        <tissue evidence="3">Kidney</tissue>
    </source>
</reference>
<evidence type="ECO:0000313" key="4">
    <source>
        <dbReference type="Proteomes" id="UP001177744"/>
    </source>
</evidence>
<accession>A0AA40I9B5</accession>
<comment type="caution">
    <text evidence="3">The sequence shown here is derived from an EMBL/GenBank/DDBJ whole genome shotgun (WGS) entry which is preliminary data.</text>
</comment>
<organism evidence="3 4">
    <name type="scientific">Cnephaeus nilssonii</name>
    <name type="common">Northern bat</name>
    <name type="synonym">Eptesicus nilssonii</name>
    <dbReference type="NCBI Taxonomy" id="3371016"/>
    <lineage>
        <taxon>Eukaryota</taxon>
        <taxon>Metazoa</taxon>
        <taxon>Chordata</taxon>
        <taxon>Craniata</taxon>
        <taxon>Vertebrata</taxon>
        <taxon>Euteleostomi</taxon>
        <taxon>Mammalia</taxon>
        <taxon>Eutheria</taxon>
        <taxon>Laurasiatheria</taxon>
        <taxon>Chiroptera</taxon>
        <taxon>Yangochiroptera</taxon>
        <taxon>Vespertilionidae</taxon>
        <taxon>Cnephaeus</taxon>
    </lineage>
</organism>
<feature type="compositionally biased region" description="Low complexity" evidence="1">
    <location>
        <begin position="22"/>
        <end position="46"/>
    </location>
</feature>
<evidence type="ECO:0000256" key="1">
    <source>
        <dbReference type="SAM" id="MobiDB-lite"/>
    </source>
</evidence>
<dbReference type="GO" id="GO:0005634">
    <property type="term" value="C:nucleus"/>
    <property type="evidence" value="ECO:0007669"/>
    <property type="project" value="TreeGrafter"/>
</dbReference>
<dbReference type="Pfam" id="PF03184">
    <property type="entry name" value="DDE_1"/>
    <property type="match status" value="1"/>
</dbReference>
<evidence type="ECO:0000313" key="3">
    <source>
        <dbReference type="EMBL" id="KAK1345006.1"/>
    </source>
</evidence>
<dbReference type="PANTHER" id="PTHR19303">
    <property type="entry name" value="TRANSPOSON"/>
    <property type="match status" value="1"/>
</dbReference>
<dbReference type="Proteomes" id="UP001177744">
    <property type="component" value="Unassembled WGS sequence"/>
</dbReference>
<dbReference type="GO" id="GO:0003677">
    <property type="term" value="F:DNA binding"/>
    <property type="evidence" value="ECO:0007669"/>
    <property type="project" value="TreeGrafter"/>
</dbReference>
<feature type="domain" description="DDE-1" evidence="2">
    <location>
        <begin position="213"/>
        <end position="284"/>
    </location>
</feature>
<protein>
    <recommendedName>
        <fullName evidence="2">DDE-1 domain-containing protein</fullName>
    </recommendedName>
</protein>
<dbReference type="EMBL" id="JAULJE010000003">
    <property type="protein sequence ID" value="KAK1345006.1"/>
    <property type="molecule type" value="Genomic_DNA"/>
</dbReference>
<evidence type="ECO:0000259" key="2">
    <source>
        <dbReference type="Pfam" id="PF03184"/>
    </source>
</evidence>
<feature type="region of interest" description="Disordered" evidence="1">
    <location>
        <begin position="1"/>
        <end position="95"/>
    </location>
</feature>
<gene>
    <name evidence="3" type="ORF">QTO34_013710</name>
</gene>
<feature type="compositionally biased region" description="Low complexity" evidence="1">
    <location>
        <begin position="65"/>
        <end position="76"/>
    </location>
</feature>
<keyword evidence="4" id="KW-1185">Reference proteome</keyword>
<name>A0AA40I9B5_CNENI</name>
<sequence>MGGGGQRKTGAGGKLVPAAMQSATVSSAATSVFRGPHGSSRSTSRLGLREERGTGTRESPPPAPTASQSATLSPAPRTSSRPNCGRSGNEDDETLTVSRDTLEILQFWFQTTTIVKKKSSSGLESRLSQLQHSLKPTPNPILRRLREVRKLKKTSFEARRGWFVTSKERSHLHTQNFKVKQKVLIQTALYWKKMLSRTFIAREKSMPGFKASKDSLTLLLRGNAAGDFKLKPMLMYHCKTLMALKSYIKSNLPVLYRWNNKAWMTAHFFTKWFTEYLKPSIETYTQGKFFSKYYCSLIIHLFTQSSEGDAQ</sequence>
<feature type="compositionally biased region" description="Gly residues" evidence="1">
    <location>
        <begin position="1"/>
        <end position="13"/>
    </location>
</feature>
<dbReference type="PANTHER" id="PTHR19303:SF26">
    <property type="entry name" value="TIGGER TRANSPOSABLE ELEMENT-DERIVED PROTEIN 1"/>
    <property type="match status" value="1"/>
</dbReference>